<evidence type="ECO:0000256" key="1">
    <source>
        <dbReference type="SAM" id="MobiDB-lite"/>
    </source>
</evidence>
<protein>
    <submittedName>
        <fullName evidence="3">T9SS type B sorting domain-containing protein</fullName>
    </submittedName>
</protein>
<reference evidence="3 4" key="1">
    <citation type="submission" date="2020-09" db="EMBL/GenBank/DDBJ databases">
        <title>Draft genome of Gelidibacter salicanalis PAMC21136.</title>
        <authorList>
            <person name="Park H."/>
        </authorList>
    </citation>
    <scope>NUCLEOTIDE SEQUENCE [LARGE SCALE GENOMIC DNA]</scope>
    <source>
        <strain evidence="3 4">PAMC21136</strain>
    </source>
</reference>
<feature type="chain" id="PRO_5038095047" evidence="2">
    <location>
        <begin position="23"/>
        <end position="810"/>
    </location>
</feature>
<dbReference type="AlphaFoldDB" id="A0A934NB92"/>
<accession>A0A934NB92</accession>
<feature type="signal peptide" evidence="2">
    <location>
        <begin position="1"/>
        <end position="22"/>
    </location>
</feature>
<feature type="compositionally biased region" description="Polar residues" evidence="1">
    <location>
        <begin position="118"/>
        <end position="138"/>
    </location>
</feature>
<dbReference type="EMBL" id="JAEHJZ010000003">
    <property type="protein sequence ID" value="MBJ7879360.1"/>
    <property type="molecule type" value="Genomic_DNA"/>
</dbReference>
<evidence type="ECO:0000313" key="4">
    <source>
        <dbReference type="Proteomes" id="UP000662373"/>
    </source>
</evidence>
<keyword evidence="2" id="KW-0732">Signal</keyword>
<dbReference type="Proteomes" id="UP000662373">
    <property type="component" value="Unassembled WGS sequence"/>
</dbReference>
<feature type="region of interest" description="Disordered" evidence="1">
    <location>
        <begin position="118"/>
        <end position="148"/>
    </location>
</feature>
<dbReference type="RefSeq" id="WP_199596804.1">
    <property type="nucleotide sequence ID" value="NZ_JAEHJZ010000003.1"/>
</dbReference>
<keyword evidence="4" id="KW-1185">Reference proteome</keyword>
<gene>
    <name evidence="3" type="ORF">JEM65_01645</name>
</gene>
<organism evidence="3 4">
    <name type="scientific">Gelidibacter salicanalis</name>
    <dbReference type="NCBI Taxonomy" id="291193"/>
    <lineage>
        <taxon>Bacteria</taxon>
        <taxon>Pseudomonadati</taxon>
        <taxon>Bacteroidota</taxon>
        <taxon>Flavobacteriia</taxon>
        <taxon>Flavobacteriales</taxon>
        <taxon>Flavobacteriaceae</taxon>
        <taxon>Gelidibacter</taxon>
    </lineage>
</organism>
<dbReference type="InterPro" id="IPR026341">
    <property type="entry name" value="T9SS_type_B"/>
</dbReference>
<proteinExistence type="predicted"/>
<dbReference type="NCBIfam" id="TIGR04131">
    <property type="entry name" value="Bac_Flav_CTERM"/>
    <property type="match status" value="1"/>
</dbReference>
<evidence type="ECO:0000313" key="3">
    <source>
        <dbReference type="EMBL" id="MBJ7879360.1"/>
    </source>
</evidence>
<evidence type="ECO:0000256" key="2">
    <source>
        <dbReference type="SAM" id="SignalP"/>
    </source>
</evidence>
<name>A0A934NB92_9FLAO</name>
<dbReference type="Pfam" id="PF13585">
    <property type="entry name" value="CHU_C"/>
    <property type="match status" value="1"/>
</dbReference>
<comment type="caution">
    <text evidence="3">The sequence shown here is derived from an EMBL/GenBank/DDBJ whole genome shotgun (WGS) entry which is preliminary data.</text>
</comment>
<sequence length="810" mass="88600">MKRLLEIHLVSFLLFITSSVYAQYPTDCVDSVIICGNASSNLNVSGVGIQELNNSNSCSSQENNSIWLKVSLVTNGTLGFTLKPNSRAIQEDYDFFVFGPNVPCNALGQAIRCSTTNPAAAGQSNNHTGMHSNSTDTSEGPGPDGDSFVKSLSVSAGDSYFIVIDRPIGNSGFTLEWTGTAEFSSPPVNAANPVTTPLDLDKCDTDFTSFDLDVNTKRIKGTQDVKVTYHLNETDATSAINPLSSPYTNISNPQKIVARITNPITGCFELADFSLNVNLGPNFQTPSPLSECDTNADGNSKNGRTYFNLESKNSEILNGQDPLSITISYHESMASATNDSDAGLNQISYYNAVPNQQKLFVRIEDASNKNCKTITTLDLVVNALPEAYNTSLKQCDEDGLKDGLTIFNLNQITETIAGNIPERSVSYYLTEPEAQSGNVSTIDDGTFENTKNPQLLYAKVTNDVTGCYSIAELRLEVSTTAAYDAQLNHCDDDGQEDGYYAFTLTDADVDVLNGLPNGLELFYYETYTDALLETNPLPSLFKNTTAFSQIIYARVENSNACYGISEVTLNVWELPNVEIASEEIYCLNSFPETITLYADAMGTPVEIYNYSWSTGETTSEISVNASGIYTVRITNGNGCFKDRTIHVLPSNSATITDIIITDASQNNTVTVIVTGEGSYEYALNTPQGSYQTDTTFENVAPGFYTVYIKDTNGCGITSRQISVVGFPKYFTPNNDGINDYWQVTGISAQFQSKTTIYIFNRMGKLLKQLNPLSSGWDGTYIGQPLAPDDYWYSIRLQDGRTYKGHFTLKR</sequence>